<dbReference type="EMBL" id="JAENII010000007">
    <property type="protein sequence ID" value="MBK1827533.1"/>
    <property type="molecule type" value="Genomic_DNA"/>
</dbReference>
<keyword evidence="6 8" id="KW-0456">Lyase</keyword>
<dbReference type="InterPro" id="IPR013785">
    <property type="entry name" value="Aldolase_TIM"/>
</dbReference>
<evidence type="ECO:0000313" key="8">
    <source>
        <dbReference type="EMBL" id="MBK1827533.1"/>
    </source>
</evidence>
<proteinExistence type="inferred from homology"/>
<dbReference type="NCBIfam" id="TIGR01182">
    <property type="entry name" value="eda"/>
    <property type="match status" value="1"/>
</dbReference>
<name>A0A934RD52_9BACT</name>
<gene>
    <name evidence="8" type="primary">eda</name>
    <name evidence="8" type="ORF">JIN81_10925</name>
</gene>
<evidence type="ECO:0000256" key="4">
    <source>
        <dbReference type="ARBA" id="ARBA00011233"/>
    </source>
</evidence>
<dbReference type="AlphaFoldDB" id="A0A934RD52"/>
<evidence type="ECO:0000256" key="3">
    <source>
        <dbReference type="ARBA" id="ARBA00006906"/>
    </source>
</evidence>
<dbReference type="EC" id="4.1.2.14" evidence="5"/>
<comment type="similarity">
    <text evidence="3">Belongs to the KHG/KDPG aldolase family.</text>
</comment>
<evidence type="ECO:0000256" key="5">
    <source>
        <dbReference type="ARBA" id="ARBA00013063"/>
    </source>
</evidence>
<dbReference type="NCBIfam" id="NF004325">
    <property type="entry name" value="PRK05718.1"/>
    <property type="match status" value="1"/>
</dbReference>
<dbReference type="InterPro" id="IPR000887">
    <property type="entry name" value="Aldlse_KDPG_KHG"/>
</dbReference>
<dbReference type="InterPro" id="IPR031337">
    <property type="entry name" value="KDPG/KHG_AS_1"/>
</dbReference>
<evidence type="ECO:0000256" key="1">
    <source>
        <dbReference type="ARBA" id="ARBA00000654"/>
    </source>
</evidence>
<comment type="catalytic activity">
    <reaction evidence="1">
        <text>2-dehydro-3-deoxy-6-phospho-D-gluconate = D-glyceraldehyde 3-phosphate + pyruvate</text>
        <dbReference type="Rhea" id="RHEA:17089"/>
        <dbReference type="ChEBI" id="CHEBI:15361"/>
        <dbReference type="ChEBI" id="CHEBI:57569"/>
        <dbReference type="ChEBI" id="CHEBI:59776"/>
        <dbReference type="EC" id="4.1.2.14"/>
    </reaction>
</comment>
<dbReference type="GO" id="GO:0008675">
    <property type="term" value="F:2-dehydro-3-deoxy-phosphogluconate aldolase activity"/>
    <property type="evidence" value="ECO:0007669"/>
    <property type="project" value="UniProtKB-EC"/>
</dbReference>
<dbReference type="PROSITE" id="PS00159">
    <property type="entry name" value="ALDOLASE_KDPG_KHG_1"/>
    <property type="match status" value="1"/>
</dbReference>
<organism evidence="8 9">
    <name type="scientific">Haloferula rosea</name>
    <dbReference type="NCBI Taxonomy" id="490093"/>
    <lineage>
        <taxon>Bacteria</taxon>
        <taxon>Pseudomonadati</taxon>
        <taxon>Verrucomicrobiota</taxon>
        <taxon>Verrucomicrobiia</taxon>
        <taxon>Verrucomicrobiales</taxon>
        <taxon>Verrucomicrobiaceae</taxon>
        <taxon>Haloferula</taxon>
    </lineage>
</organism>
<dbReference type="PANTHER" id="PTHR30246">
    <property type="entry name" value="2-KETO-3-DEOXY-6-PHOSPHOGLUCONATE ALDOLASE"/>
    <property type="match status" value="1"/>
</dbReference>
<comment type="caution">
    <text evidence="8">The sequence shown here is derived from an EMBL/GenBank/DDBJ whole genome shotgun (WGS) entry which is preliminary data.</text>
</comment>
<evidence type="ECO:0000256" key="2">
    <source>
        <dbReference type="ARBA" id="ARBA00004736"/>
    </source>
</evidence>
<evidence type="ECO:0000256" key="7">
    <source>
        <dbReference type="ARBA" id="ARBA00023277"/>
    </source>
</evidence>
<dbReference type="CDD" id="cd00452">
    <property type="entry name" value="KDPG_aldolase"/>
    <property type="match status" value="1"/>
</dbReference>
<dbReference type="Gene3D" id="3.20.20.70">
    <property type="entry name" value="Aldolase class I"/>
    <property type="match status" value="1"/>
</dbReference>
<reference evidence="8" key="1">
    <citation type="submission" date="2021-01" db="EMBL/GenBank/DDBJ databases">
        <title>Modified the classification status of verrucomicrobia.</title>
        <authorList>
            <person name="Feng X."/>
        </authorList>
    </citation>
    <scope>NUCLEOTIDE SEQUENCE</scope>
    <source>
        <strain evidence="8">KCTC 22201</strain>
    </source>
</reference>
<evidence type="ECO:0000313" key="9">
    <source>
        <dbReference type="Proteomes" id="UP000658278"/>
    </source>
</evidence>
<protein>
    <recommendedName>
        <fullName evidence="5">2-dehydro-3-deoxy-phosphogluconate aldolase</fullName>
        <ecNumber evidence="5">4.1.2.14</ecNumber>
    </recommendedName>
</protein>
<dbReference type="SUPFAM" id="SSF51569">
    <property type="entry name" value="Aldolase"/>
    <property type="match status" value="1"/>
</dbReference>
<dbReference type="Proteomes" id="UP000658278">
    <property type="component" value="Unassembled WGS sequence"/>
</dbReference>
<keyword evidence="9" id="KW-1185">Reference proteome</keyword>
<dbReference type="RefSeq" id="WP_200279067.1">
    <property type="nucleotide sequence ID" value="NZ_JAENII010000007.1"/>
</dbReference>
<dbReference type="Pfam" id="PF01081">
    <property type="entry name" value="Aldolase"/>
    <property type="match status" value="1"/>
</dbReference>
<sequence>MRLILRASPSRVSAKMIDRLLAKRIVPVVVLDDAEDAEPLAKALLDGGLDVIEVTFRTAAAEESIRRIAKAFPEILLGAGTLLETQQVEQAKAAGASFGLAPGLNPEIVAKAKSVGMEFSPGVMTPGEIEAALALGCKLQKFFPAMAAGGPAMLKALAGPYSHTGVKFVPTGGINRANMGDFLELPVVAAIGGSWMVDRKLIQSGNWAEITRLTKDALEAAS</sequence>
<comment type="pathway">
    <text evidence="2">Carbohydrate acid metabolism; 2-dehydro-3-deoxy-D-gluconate degradation; D-glyceraldehyde 3-phosphate and pyruvate from 2-dehydro-3-deoxy-D-gluconate: step 2/2.</text>
</comment>
<dbReference type="PANTHER" id="PTHR30246:SF1">
    <property type="entry name" value="2-DEHYDRO-3-DEOXY-6-PHOSPHOGALACTONATE ALDOLASE-RELATED"/>
    <property type="match status" value="1"/>
</dbReference>
<evidence type="ECO:0000256" key="6">
    <source>
        <dbReference type="ARBA" id="ARBA00023239"/>
    </source>
</evidence>
<keyword evidence="7" id="KW-0119">Carbohydrate metabolism</keyword>
<accession>A0A934RD52</accession>
<comment type="subunit">
    <text evidence="4">Homotrimer.</text>
</comment>